<feature type="compositionally biased region" description="Polar residues" evidence="1">
    <location>
        <begin position="854"/>
        <end position="864"/>
    </location>
</feature>
<dbReference type="GO" id="GO:0007095">
    <property type="term" value="P:mitotic G2 DNA damage checkpoint signaling"/>
    <property type="evidence" value="ECO:0000318"/>
    <property type="project" value="GO_Central"/>
</dbReference>
<dbReference type="GeneID" id="109014185"/>
<gene>
    <name evidence="3" type="primary">LOC109014185</name>
</gene>
<organism evidence="2 3">
    <name type="scientific">Juglans regia</name>
    <name type="common">English walnut</name>
    <dbReference type="NCBI Taxonomy" id="51240"/>
    <lineage>
        <taxon>Eukaryota</taxon>
        <taxon>Viridiplantae</taxon>
        <taxon>Streptophyta</taxon>
        <taxon>Embryophyta</taxon>
        <taxon>Tracheophyta</taxon>
        <taxon>Spermatophyta</taxon>
        <taxon>Magnoliopsida</taxon>
        <taxon>eudicotyledons</taxon>
        <taxon>Gunneridae</taxon>
        <taxon>Pentapetalae</taxon>
        <taxon>rosids</taxon>
        <taxon>fabids</taxon>
        <taxon>Fagales</taxon>
        <taxon>Juglandaceae</taxon>
        <taxon>Juglans</taxon>
    </lineage>
</organism>
<dbReference type="GO" id="GO:0005634">
    <property type="term" value="C:nucleus"/>
    <property type="evidence" value="ECO:0000318"/>
    <property type="project" value="GO_Central"/>
</dbReference>
<evidence type="ECO:0000313" key="2">
    <source>
        <dbReference type="Proteomes" id="UP000235220"/>
    </source>
</evidence>
<reference evidence="3" key="1">
    <citation type="submission" date="2025-08" db="UniProtKB">
        <authorList>
            <consortium name="RefSeq"/>
        </authorList>
    </citation>
    <scope>IDENTIFICATION</scope>
    <source>
        <tissue evidence="3">Leaves</tissue>
    </source>
</reference>
<dbReference type="GO" id="GO:0030174">
    <property type="term" value="P:regulation of DNA-templated DNA replication initiation"/>
    <property type="evidence" value="ECO:0000318"/>
    <property type="project" value="GO_Central"/>
</dbReference>
<dbReference type="InParanoid" id="A0A2I4H7H9"/>
<dbReference type="KEGG" id="jre:109014185"/>
<evidence type="ECO:0000313" key="3">
    <source>
        <dbReference type="RefSeq" id="XP_018852093.2"/>
    </source>
</evidence>
<dbReference type="STRING" id="51240.A0A2I4H7H9"/>
<feature type="compositionally biased region" description="Low complexity" evidence="1">
    <location>
        <begin position="999"/>
        <end position="1008"/>
    </location>
</feature>
<dbReference type="GO" id="GO:0033314">
    <property type="term" value="P:mitotic DNA replication checkpoint signaling"/>
    <property type="evidence" value="ECO:0000318"/>
    <property type="project" value="GO_Central"/>
</dbReference>
<evidence type="ECO:0000256" key="1">
    <source>
        <dbReference type="SAM" id="MobiDB-lite"/>
    </source>
</evidence>
<dbReference type="Proteomes" id="UP000235220">
    <property type="component" value="Chromosome 16"/>
</dbReference>
<dbReference type="OrthoDB" id="1913152at2759"/>
<dbReference type="GO" id="GO:0006260">
    <property type="term" value="P:DNA replication"/>
    <property type="evidence" value="ECO:0000318"/>
    <property type="project" value="GO_Central"/>
</dbReference>
<accession>A0A2I4H7H9</accession>
<name>A0A2I4H7H9_JUGRE</name>
<protein>
    <submittedName>
        <fullName evidence="3">Uncharacterized protein LOC109014185</fullName>
    </submittedName>
</protein>
<keyword evidence="2" id="KW-1185">Reference proteome</keyword>
<proteinExistence type="predicted"/>
<sequence length="1016" mass="114942">MASQPKDPITDYSQTQRILLLIDLNPLLHISNPTPFLDYLLSSAKTLLSFPPLSSSLFSFKTFFSSLSPLLSSSKLHPFLPSSSLSLSFNHSAFTLISLSQTLQSFHNQQAFDSSPMSPSRASCLASSMRQLVHDYAWDPVVDDSITGTLFNCSQNDSVVVGSNLVILLSPACRSKEGFSEFLNVEIDDECLQNVDVFCEKFRGIFDNVNSAFIKRGIQFSWIDVRYELEDGDCKVQFDDFQLKSGFFLSAIRSLGWGFCTTDSIILGSALVPFGLIYPKIAISSKFFNCNDCRRKLKAQLILEILDASTKPLECKCSDLEMVHLKMLARNKYNDFLFAPELQPQGCEQKNLFFGLFGDGIVKLHIKAVQRHKECAKFVGHLSDPILVHESLGHSKRNLKECSDGFFADRVLDMLAMELGEFVQRKSIPIWQILLSFLYREDFWAVVSLSNGNGDSHLGVLKPFTFSSALLSIIEDEVYPPNMVHDFSGAEVARFITKMNSEIHKSYVDKSINSQDGPSPSNKVTTLGDGKKKKKLRMLQDLTWSAFCKKAVELLELDLGEVYFARECNNSKKLKFLKCWMKQIKKPRYCSLTFQPKYISQQEIQKEKDDRLTKLHQEIEQTVSSSASAGENFLTEASKIQDEATLDFRLETGEAFFSNLSSKIQQGLESEGVDLGALAERLVNSSIYWLYQKRGMRSPSESQNLEVKSDDACGSIVLEVTKVLLREPKELAAKHKDNIPSFQASDPGFTVFASKDVVREYEMQILFRMEILQSELGASIGESMKQKFVKQICLLLESIQCHLEGGFFGDWSLDNYVGKIIRNRYCLTLGDIVHKIYTKMDLLLFANEDESPNTLLNSEDSNQSWREKSERDEFGENKRNNEPVSAEAESLQLPENDDGSPQGIIKQTEHACRLMKAQERRERARRFASFTSWMPDLQKVWAPKQPKLMKQKSVPLRKLSKRKERRRVSYDMVCETPMTGNKRSCPLGNSIDDEDYQDSGSQSGGSVSKALFQDDS</sequence>
<dbReference type="PANTHER" id="PTHR21556">
    <property type="entry name" value="TRESLIN"/>
    <property type="match status" value="1"/>
</dbReference>
<feature type="compositionally biased region" description="Basic and acidic residues" evidence="1">
    <location>
        <begin position="865"/>
        <end position="881"/>
    </location>
</feature>
<dbReference type="PANTHER" id="PTHR21556:SF2">
    <property type="entry name" value="TRESLIN"/>
    <property type="match status" value="1"/>
</dbReference>
<dbReference type="AlphaFoldDB" id="A0A2I4H7H9"/>
<dbReference type="RefSeq" id="XP_018852093.2">
    <property type="nucleotide sequence ID" value="XM_018996548.2"/>
</dbReference>
<feature type="region of interest" description="Disordered" evidence="1">
    <location>
        <begin position="977"/>
        <end position="1016"/>
    </location>
</feature>
<dbReference type="FunCoup" id="A0A2I4H7H9">
    <property type="interactions" value="1508"/>
</dbReference>
<dbReference type="InterPro" id="IPR026153">
    <property type="entry name" value="Treslin"/>
</dbReference>
<dbReference type="GO" id="GO:0003682">
    <property type="term" value="F:chromatin binding"/>
    <property type="evidence" value="ECO:0000318"/>
    <property type="project" value="GO_Central"/>
</dbReference>
<dbReference type="GO" id="GO:0010212">
    <property type="term" value="P:response to ionizing radiation"/>
    <property type="evidence" value="ECO:0007669"/>
    <property type="project" value="InterPro"/>
</dbReference>
<feature type="region of interest" description="Disordered" evidence="1">
    <location>
        <begin position="854"/>
        <end position="902"/>
    </location>
</feature>